<evidence type="ECO:0000313" key="1">
    <source>
        <dbReference type="EMBL" id="EEE09310.1"/>
    </source>
</evidence>
<gene>
    <name evidence="1" type="ORF">BURMUCGD2_4682</name>
</gene>
<accession>B9BHX7</accession>
<organism evidence="1 2">
    <name type="scientific">Burkholderia multivorans CGD2</name>
    <dbReference type="NCBI Taxonomy" id="513052"/>
    <lineage>
        <taxon>Bacteria</taxon>
        <taxon>Pseudomonadati</taxon>
        <taxon>Pseudomonadota</taxon>
        <taxon>Betaproteobacteria</taxon>
        <taxon>Burkholderiales</taxon>
        <taxon>Burkholderiaceae</taxon>
        <taxon>Burkholderia</taxon>
        <taxon>Burkholderia cepacia complex</taxon>
    </lineage>
</organism>
<evidence type="ECO:0000313" key="2">
    <source>
        <dbReference type="Proteomes" id="UP000004535"/>
    </source>
</evidence>
<dbReference type="AlphaFoldDB" id="B9BHX7"/>
<proteinExistence type="predicted"/>
<reference evidence="1 2" key="1">
    <citation type="journal article" date="2012" name="J. Bacteriol.">
        <title>Draft Genome Sequence Determination for Cystic Fibrosis and Chronic Granulomatous Disease Burkholderia multivorans Isolates.</title>
        <authorList>
            <person name="Varga J.J."/>
            <person name="Losada L."/>
            <person name="Zelazny A.M."/>
            <person name="Brinkac L."/>
            <person name="Harkins D."/>
            <person name="Radune D."/>
            <person name="Hostetler J."/>
            <person name="Sampaio E.P."/>
            <person name="Ronning C.M."/>
            <person name="Nierman W.C."/>
            <person name="Greenberg D.E."/>
            <person name="Holland S.M."/>
            <person name="Goldberg J.B."/>
        </authorList>
    </citation>
    <scope>NUCLEOTIDE SEQUENCE [LARGE SCALE GENOMIC DNA]</scope>
    <source>
        <strain evidence="1 2">CGD2</strain>
    </source>
</reference>
<dbReference type="EMBL" id="ACFC01000001">
    <property type="protein sequence ID" value="EEE09310.1"/>
    <property type="molecule type" value="Genomic_DNA"/>
</dbReference>
<comment type="caution">
    <text evidence="1">The sequence shown here is derived from an EMBL/GenBank/DDBJ whole genome shotgun (WGS) entry which is preliminary data.</text>
</comment>
<protein>
    <submittedName>
        <fullName evidence="1">Uncharacterized protein</fullName>
    </submittedName>
</protein>
<dbReference type="Proteomes" id="UP000004535">
    <property type="component" value="Unassembled WGS sequence"/>
</dbReference>
<sequence>MPCKERAFRIPRFRADSAPPGMPPHHGGAAFAAQRRIDAPRSRTRACIAAGILQAR</sequence>
<name>B9BHX7_9BURK</name>